<dbReference type="InterPro" id="IPR043128">
    <property type="entry name" value="Rev_trsase/Diguanyl_cyclase"/>
</dbReference>
<dbReference type="EMBL" id="JAVDWR010000005">
    <property type="protein sequence ID" value="MDR7121082.1"/>
    <property type="molecule type" value="Genomic_DNA"/>
</dbReference>
<keyword evidence="3" id="KW-0472">Membrane</keyword>
<evidence type="ECO:0000313" key="6">
    <source>
        <dbReference type="Proteomes" id="UP001257909"/>
    </source>
</evidence>
<feature type="transmembrane region" description="Helical" evidence="3">
    <location>
        <begin position="66"/>
        <end position="86"/>
    </location>
</feature>
<proteinExistence type="predicted"/>
<keyword evidence="3" id="KW-0812">Transmembrane</keyword>
<evidence type="ECO:0000256" key="2">
    <source>
        <dbReference type="ARBA" id="ARBA00034247"/>
    </source>
</evidence>
<keyword evidence="6" id="KW-1185">Reference proteome</keyword>
<dbReference type="RefSeq" id="WP_310277580.1">
    <property type="nucleotide sequence ID" value="NZ_JAVDWR010000005.1"/>
</dbReference>
<dbReference type="CDD" id="cd01949">
    <property type="entry name" value="GGDEF"/>
    <property type="match status" value="1"/>
</dbReference>
<dbReference type="Pfam" id="PF00990">
    <property type="entry name" value="GGDEF"/>
    <property type="match status" value="1"/>
</dbReference>
<dbReference type="PANTHER" id="PTHR45138">
    <property type="entry name" value="REGULATORY COMPONENTS OF SENSORY TRANSDUCTION SYSTEM"/>
    <property type="match status" value="1"/>
</dbReference>
<dbReference type="SUPFAM" id="SSF55073">
    <property type="entry name" value="Nucleotide cyclase"/>
    <property type="match status" value="1"/>
</dbReference>
<evidence type="ECO:0000313" key="5">
    <source>
        <dbReference type="EMBL" id="MDR7121082.1"/>
    </source>
</evidence>
<accession>A0ABU1VZG7</accession>
<evidence type="ECO:0000256" key="3">
    <source>
        <dbReference type="SAM" id="Phobius"/>
    </source>
</evidence>
<dbReference type="InterPro" id="IPR000160">
    <property type="entry name" value="GGDEF_dom"/>
</dbReference>
<protein>
    <recommendedName>
        <fullName evidence="1">diguanylate cyclase</fullName>
        <ecNumber evidence="1">2.7.7.65</ecNumber>
    </recommendedName>
</protein>
<dbReference type="SMART" id="SM00267">
    <property type="entry name" value="GGDEF"/>
    <property type="match status" value="1"/>
</dbReference>
<dbReference type="PANTHER" id="PTHR45138:SF9">
    <property type="entry name" value="DIGUANYLATE CYCLASE DGCM-RELATED"/>
    <property type="match status" value="1"/>
</dbReference>
<dbReference type="Proteomes" id="UP001257909">
    <property type="component" value="Unassembled WGS sequence"/>
</dbReference>
<feature type="transmembrane region" description="Helical" evidence="3">
    <location>
        <begin position="188"/>
        <end position="206"/>
    </location>
</feature>
<feature type="transmembrane region" description="Helical" evidence="3">
    <location>
        <begin position="120"/>
        <end position="140"/>
    </location>
</feature>
<comment type="catalytic activity">
    <reaction evidence="2">
        <text>2 GTP = 3',3'-c-di-GMP + 2 diphosphate</text>
        <dbReference type="Rhea" id="RHEA:24898"/>
        <dbReference type="ChEBI" id="CHEBI:33019"/>
        <dbReference type="ChEBI" id="CHEBI:37565"/>
        <dbReference type="ChEBI" id="CHEBI:58805"/>
        <dbReference type="EC" id="2.7.7.65"/>
    </reaction>
</comment>
<reference evidence="5 6" key="1">
    <citation type="submission" date="2023-07" db="EMBL/GenBank/DDBJ databases">
        <title>Sorghum-associated microbial communities from plants grown in Nebraska, USA.</title>
        <authorList>
            <person name="Schachtman D."/>
        </authorList>
    </citation>
    <scope>NUCLEOTIDE SEQUENCE [LARGE SCALE GENOMIC DNA]</scope>
    <source>
        <strain evidence="5 6">4138</strain>
    </source>
</reference>
<sequence>MWLRRIMTSEQLYCFAMIQVLLVFLLASFRLRATDQNSKALPLLQGAIAAELLSWLFYFWPAPGPSLVLSLSFSALNMSLLTAFCFKRSGQTVPWLWIVPVGLALAVSYSYFSYHQQQNVSLHLMTLFAFLLIGPCFWCFRYLKPNPTLSDLMMAAVFAAWLLICLLRSFMLLIAPEWLLSGLLISQSFWPAVSAGYCIFALTGYMEETQQKFKNEALHDPLTGLLNRRGLVNAIQGCLAYLQRQQHSAALFMIDLDHFKQINDKIGHEGGDEVLIAVAEVLQKQLRQSDVLARYGGEEFIVFLPQTDSDSAQLAAERLLLAVRHLQLPQLGGQNGLSISVGIAVFNADFDFDCQLRRADHALYQAKARGRDRIEFATDTL</sequence>
<dbReference type="EC" id="2.7.7.65" evidence="1"/>
<dbReference type="InterPro" id="IPR029787">
    <property type="entry name" value="Nucleotide_cyclase"/>
</dbReference>
<comment type="caution">
    <text evidence="5">The sequence shown here is derived from an EMBL/GenBank/DDBJ whole genome shotgun (WGS) entry which is preliminary data.</text>
</comment>
<feature type="transmembrane region" description="Helical" evidence="3">
    <location>
        <begin position="12"/>
        <end position="29"/>
    </location>
</feature>
<feature type="transmembrane region" description="Helical" evidence="3">
    <location>
        <begin position="152"/>
        <end position="176"/>
    </location>
</feature>
<name>A0ABU1VZG7_9GAMM</name>
<feature type="transmembrane region" description="Helical" evidence="3">
    <location>
        <begin position="93"/>
        <end position="114"/>
    </location>
</feature>
<evidence type="ECO:0000259" key="4">
    <source>
        <dbReference type="PROSITE" id="PS50887"/>
    </source>
</evidence>
<dbReference type="PROSITE" id="PS50887">
    <property type="entry name" value="GGDEF"/>
    <property type="match status" value="1"/>
</dbReference>
<evidence type="ECO:0000256" key="1">
    <source>
        <dbReference type="ARBA" id="ARBA00012528"/>
    </source>
</evidence>
<dbReference type="InterPro" id="IPR050469">
    <property type="entry name" value="Diguanylate_Cyclase"/>
</dbReference>
<dbReference type="NCBIfam" id="TIGR00254">
    <property type="entry name" value="GGDEF"/>
    <property type="match status" value="1"/>
</dbReference>
<feature type="domain" description="GGDEF" evidence="4">
    <location>
        <begin position="247"/>
        <end position="379"/>
    </location>
</feature>
<keyword evidence="3" id="KW-1133">Transmembrane helix</keyword>
<gene>
    <name evidence="5" type="ORF">J2W69_002023</name>
</gene>
<dbReference type="Gene3D" id="3.30.70.270">
    <property type="match status" value="1"/>
</dbReference>
<organism evidence="5 6">
    <name type="scientific">Rheinheimera soli</name>
    <dbReference type="NCBI Taxonomy" id="443616"/>
    <lineage>
        <taxon>Bacteria</taxon>
        <taxon>Pseudomonadati</taxon>
        <taxon>Pseudomonadota</taxon>
        <taxon>Gammaproteobacteria</taxon>
        <taxon>Chromatiales</taxon>
        <taxon>Chromatiaceae</taxon>
        <taxon>Rheinheimera</taxon>
    </lineage>
</organism>